<evidence type="ECO:0000313" key="3">
    <source>
        <dbReference type="Proteomes" id="UP001597533"/>
    </source>
</evidence>
<accession>A0ABW5WQM2</accession>
<dbReference type="RefSeq" id="WP_183488485.1">
    <property type="nucleotide sequence ID" value="NZ_JBHUOV010000007.1"/>
</dbReference>
<evidence type="ECO:0000256" key="1">
    <source>
        <dbReference type="SAM" id="SignalP"/>
    </source>
</evidence>
<proteinExistence type="predicted"/>
<dbReference type="EMBL" id="JBHUOV010000007">
    <property type="protein sequence ID" value="MFD2824264.1"/>
    <property type="molecule type" value="Genomic_DNA"/>
</dbReference>
<name>A0ABW5WQM2_9FLAO</name>
<dbReference type="PROSITE" id="PS51257">
    <property type="entry name" value="PROKAR_LIPOPROTEIN"/>
    <property type="match status" value="1"/>
</dbReference>
<dbReference type="Proteomes" id="UP001597533">
    <property type="component" value="Unassembled WGS sequence"/>
</dbReference>
<gene>
    <name evidence="2" type="ORF">ACFS5M_11335</name>
</gene>
<evidence type="ECO:0000313" key="2">
    <source>
        <dbReference type="EMBL" id="MFD2824264.1"/>
    </source>
</evidence>
<evidence type="ECO:0008006" key="4">
    <source>
        <dbReference type="Google" id="ProtNLM"/>
    </source>
</evidence>
<organism evidence="2 3">
    <name type="scientific">Lacinutrix iliipiscaria</name>
    <dbReference type="NCBI Taxonomy" id="1230532"/>
    <lineage>
        <taxon>Bacteria</taxon>
        <taxon>Pseudomonadati</taxon>
        <taxon>Bacteroidota</taxon>
        <taxon>Flavobacteriia</taxon>
        <taxon>Flavobacteriales</taxon>
        <taxon>Flavobacteriaceae</taxon>
        <taxon>Lacinutrix</taxon>
    </lineage>
</organism>
<comment type="caution">
    <text evidence="2">The sequence shown here is derived from an EMBL/GenBank/DDBJ whole genome shotgun (WGS) entry which is preliminary data.</text>
</comment>
<keyword evidence="3" id="KW-1185">Reference proteome</keyword>
<keyword evidence="1" id="KW-0732">Signal</keyword>
<feature type="chain" id="PRO_5045655359" description="Lipoprotein" evidence="1">
    <location>
        <begin position="24"/>
        <end position="177"/>
    </location>
</feature>
<sequence length="177" mass="20054">MKIFNIFWSLFICFLLFSCGTRIPETDNTPPTFSFQITGDGFQKTFTQEDLSTTYQLNMNENATFSIVFSGLDNGGISRATWEFSHREIELFGNVQEGWILRPISTFNNAIEFLGQSSTPVNAFVLNQRFGINEDYFGSGVFRIRVRDYGGASGTENLVSYEIQLSIGDFPTELIRT</sequence>
<reference evidence="3" key="1">
    <citation type="journal article" date="2019" name="Int. J. Syst. Evol. Microbiol.">
        <title>The Global Catalogue of Microorganisms (GCM) 10K type strain sequencing project: providing services to taxonomists for standard genome sequencing and annotation.</title>
        <authorList>
            <consortium name="The Broad Institute Genomics Platform"/>
            <consortium name="The Broad Institute Genome Sequencing Center for Infectious Disease"/>
            <person name="Wu L."/>
            <person name="Ma J."/>
        </authorList>
    </citation>
    <scope>NUCLEOTIDE SEQUENCE [LARGE SCALE GENOMIC DNA]</scope>
    <source>
        <strain evidence="3">KCTC 32141</strain>
    </source>
</reference>
<feature type="signal peptide" evidence="1">
    <location>
        <begin position="1"/>
        <end position="23"/>
    </location>
</feature>
<protein>
    <recommendedName>
        <fullName evidence="4">Lipoprotein</fullName>
    </recommendedName>
</protein>